<name>A0A8J2PMB8_9HEXA</name>
<dbReference type="EMBL" id="CAJVCH010430659">
    <property type="protein sequence ID" value="CAG7818804.1"/>
    <property type="molecule type" value="Genomic_DNA"/>
</dbReference>
<evidence type="ECO:0000313" key="3">
    <source>
        <dbReference type="Proteomes" id="UP000708208"/>
    </source>
</evidence>
<keyword evidence="3" id="KW-1185">Reference proteome</keyword>
<feature type="compositionally biased region" description="Polar residues" evidence="1">
    <location>
        <begin position="73"/>
        <end position="83"/>
    </location>
</feature>
<proteinExistence type="predicted"/>
<gene>
    <name evidence="2" type="ORF">AFUS01_LOCUS29284</name>
</gene>
<evidence type="ECO:0000256" key="1">
    <source>
        <dbReference type="SAM" id="MobiDB-lite"/>
    </source>
</evidence>
<accession>A0A8J2PMB8</accession>
<feature type="region of interest" description="Disordered" evidence="1">
    <location>
        <begin position="66"/>
        <end position="95"/>
    </location>
</feature>
<comment type="caution">
    <text evidence="2">The sequence shown here is derived from an EMBL/GenBank/DDBJ whole genome shotgun (WGS) entry which is preliminary data.</text>
</comment>
<organism evidence="2 3">
    <name type="scientific">Allacma fusca</name>
    <dbReference type="NCBI Taxonomy" id="39272"/>
    <lineage>
        <taxon>Eukaryota</taxon>
        <taxon>Metazoa</taxon>
        <taxon>Ecdysozoa</taxon>
        <taxon>Arthropoda</taxon>
        <taxon>Hexapoda</taxon>
        <taxon>Collembola</taxon>
        <taxon>Symphypleona</taxon>
        <taxon>Sminthuridae</taxon>
        <taxon>Allacma</taxon>
    </lineage>
</organism>
<reference evidence="2" key="1">
    <citation type="submission" date="2021-06" db="EMBL/GenBank/DDBJ databases">
        <authorList>
            <person name="Hodson N. C."/>
            <person name="Mongue J. A."/>
            <person name="Jaron S. K."/>
        </authorList>
    </citation>
    <scope>NUCLEOTIDE SEQUENCE</scope>
</reference>
<dbReference type="AlphaFoldDB" id="A0A8J2PMB8"/>
<protein>
    <submittedName>
        <fullName evidence="2">Uncharacterized protein</fullName>
    </submittedName>
</protein>
<dbReference type="Proteomes" id="UP000708208">
    <property type="component" value="Unassembled WGS sequence"/>
</dbReference>
<evidence type="ECO:0000313" key="2">
    <source>
        <dbReference type="EMBL" id="CAG7818804.1"/>
    </source>
</evidence>
<sequence>MKGGRLSVVESADWKCSLMNNTPVICSNARESAPSSHAKPAIPIQQSIFRKLQSTSILREKFETAEIKRNEDATSTQKPNQPLGTEGWATGTSSRNPEEILRNKYFRQRNSQNGIRGIYILEIVDVTIDKKPNAISC</sequence>